<gene>
    <name evidence="2" type="primary">PARPA_08661.1 scaffold 33504</name>
</gene>
<feature type="region of interest" description="Disordered" evidence="1">
    <location>
        <begin position="1"/>
        <end position="22"/>
    </location>
</feature>
<dbReference type="AlphaFoldDB" id="A0A0B7NGL4"/>
<protein>
    <submittedName>
        <fullName evidence="2">Uncharacterized protein</fullName>
    </submittedName>
</protein>
<evidence type="ECO:0000256" key="1">
    <source>
        <dbReference type="SAM" id="MobiDB-lite"/>
    </source>
</evidence>
<feature type="region of interest" description="Disordered" evidence="1">
    <location>
        <begin position="34"/>
        <end position="84"/>
    </location>
</feature>
<reference evidence="2 3" key="1">
    <citation type="submission" date="2014-09" db="EMBL/GenBank/DDBJ databases">
        <authorList>
            <person name="Ellenberger Sabrina"/>
        </authorList>
    </citation>
    <scope>NUCLEOTIDE SEQUENCE [LARGE SCALE GENOMIC DNA]</scope>
    <source>
        <strain evidence="2 3">CBS 412.66</strain>
    </source>
</reference>
<accession>A0A0B7NGL4</accession>
<dbReference type="EMBL" id="LN731246">
    <property type="protein sequence ID" value="CEP14480.1"/>
    <property type="molecule type" value="Genomic_DNA"/>
</dbReference>
<dbReference type="Proteomes" id="UP000054107">
    <property type="component" value="Unassembled WGS sequence"/>
</dbReference>
<name>A0A0B7NGL4_9FUNG</name>
<dbReference type="OrthoDB" id="2263388at2759"/>
<sequence>MSSKPKKRPRVTNSRKDTVSKAIHQKLLAALSNNSIQSTGSIVDQDQEGDPHQQQAMLDEDEMAESTTASIEGDSDYNGPNPASAQVFADSDATTAADVDNNVDETNENIEYSFNIPKFPFSNMEKYSIIFEEVCDTYNFSREGSRALRFLIYTMLADPELDKSSKLLNKDACNNAVKKAIPLPLTRFFDVCSKGCYLYGTGSDVQHCPVCNGTTKKPTRILSIADKVSEMLSSKEIRESLIERQANMTMSNDEYGDIYDGNIFKSLYNGKVLNNDPDVVNLYIKIDIDGFTCTHSHNSLVMFHGVLLNLDSSESH</sequence>
<evidence type="ECO:0000313" key="2">
    <source>
        <dbReference type="EMBL" id="CEP14480.1"/>
    </source>
</evidence>
<evidence type="ECO:0000313" key="3">
    <source>
        <dbReference type="Proteomes" id="UP000054107"/>
    </source>
</evidence>
<feature type="compositionally biased region" description="Basic residues" evidence="1">
    <location>
        <begin position="1"/>
        <end position="10"/>
    </location>
</feature>
<proteinExistence type="predicted"/>
<keyword evidence="3" id="KW-1185">Reference proteome</keyword>
<feature type="compositionally biased region" description="Polar residues" evidence="1">
    <location>
        <begin position="34"/>
        <end position="44"/>
    </location>
</feature>
<organism evidence="2 3">
    <name type="scientific">Parasitella parasitica</name>
    <dbReference type="NCBI Taxonomy" id="35722"/>
    <lineage>
        <taxon>Eukaryota</taxon>
        <taxon>Fungi</taxon>
        <taxon>Fungi incertae sedis</taxon>
        <taxon>Mucoromycota</taxon>
        <taxon>Mucoromycotina</taxon>
        <taxon>Mucoromycetes</taxon>
        <taxon>Mucorales</taxon>
        <taxon>Mucorineae</taxon>
        <taxon>Mucoraceae</taxon>
        <taxon>Parasitella</taxon>
    </lineage>
</organism>